<name>A0A0N7KQ19_ORYSJ</name>
<accession>A0A0N7KQ19</accession>
<dbReference type="EMBL" id="AP014964">
    <property type="protein sequence ID" value="BAT05986.1"/>
    <property type="molecule type" value="Genomic_DNA"/>
</dbReference>
<sequence length="67" mass="6806">HSHPLLSLSPLLSPASRRHGRSRGGPAGAAGNATAGTLGEGLRARGASRPEKLLLIFARSVGADPTR</sequence>
<dbReference type="Gramene" id="Os08t0486867-01">
    <property type="protein sequence ID" value="Os08t0486867-01"/>
    <property type="gene ID" value="Os08g0486867"/>
</dbReference>
<reference evidence="2 3" key="3">
    <citation type="journal article" date="2013" name="Rice">
        <title>Improvement of the Oryza sativa Nipponbare reference genome using next generation sequence and optical map data.</title>
        <authorList>
            <person name="Kawahara Y."/>
            <person name="de la Bastide M."/>
            <person name="Hamilton J.P."/>
            <person name="Kanamori H."/>
            <person name="McCombie W.R."/>
            <person name="Ouyang S."/>
            <person name="Schwartz D.C."/>
            <person name="Tanaka T."/>
            <person name="Wu J."/>
            <person name="Zhou S."/>
            <person name="Childs K.L."/>
            <person name="Davidson R.M."/>
            <person name="Lin H."/>
            <person name="Quesada-Ocampo L."/>
            <person name="Vaillancourt B."/>
            <person name="Sakai H."/>
            <person name="Lee S.S."/>
            <person name="Kim J."/>
            <person name="Numa H."/>
            <person name="Itoh T."/>
            <person name="Buell C.R."/>
            <person name="Matsumoto T."/>
        </authorList>
    </citation>
    <scope>NUCLEOTIDE SEQUENCE [LARGE SCALE GENOMIC DNA]</scope>
    <source>
        <strain evidence="3">cv. Nipponbare</strain>
    </source>
</reference>
<feature type="compositionally biased region" description="Low complexity" evidence="1">
    <location>
        <begin position="1"/>
        <end position="15"/>
    </location>
</feature>
<dbReference type="PaxDb" id="39947-A0A0N7KQ19"/>
<feature type="non-terminal residue" evidence="2">
    <location>
        <position position="1"/>
    </location>
</feature>
<reference evidence="3" key="1">
    <citation type="journal article" date="2005" name="Nature">
        <title>The map-based sequence of the rice genome.</title>
        <authorList>
            <consortium name="International rice genome sequencing project (IRGSP)"/>
            <person name="Matsumoto T."/>
            <person name="Wu J."/>
            <person name="Kanamori H."/>
            <person name="Katayose Y."/>
            <person name="Fujisawa M."/>
            <person name="Namiki N."/>
            <person name="Mizuno H."/>
            <person name="Yamamoto K."/>
            <person name="Antonio B.A."/>
            <person name="Baba T."/>
            <person name="Sakata K."/>
            <person name="Nagamura Y."/>
            <person name="Aoki H."/>
            <person name="Arikawa K."/>
            <person name="Arita K."/>
            <person name="Bito T."/>
            <person name="Chiden Y."/>
            <person name="Fujitsuka N."/>
            <person name="Fukunaka R."/>
            <person name="Hamada M."/>
            <person name="Harada C."/>
            <person name="Hayashi A."/>
            <person name="Hijishita S."/>
            <person name="Honda M."/>
            <person name="Hosokawa S."/>
            <person name="Ichikawa Y."/>
            <person name="Idonuma A."/>
            <person name="Iijima M."/>
            <person name="Ikeda M."/>
            <person name="Ikeno M."/>
            <person name="Ito K."/>
            <person name="Ito S."/>
            <person name="Ito T."/>
            <person name="Ito Y."/>
            <person name="Ito Y."/>
            <person name="Iwabuchi A."/>
            <person name="Kamiya K."/>
            <person name="Karasawa W."/>
            <person name="Kurita K."/>
            <person name="Katagiri S."/>
            <person name="Kikuta A."/>
            <person name="Kobayashi H."/>
            <person name="Kobayashi N."/>
            <person name="Machita K."/>
            <person name="Maehara T."/>
            <person name="Masukawa M."/>
            <person name="Mizubayashi T."/>
            <person name="Mukai Y."/>
            <person name="Nagasaki H."/>
            <person name="Nagata Y."/>
            <person name="Naito S."/>
            <person name="Nakashima M."/>
            <person name="Nakama Y."/>
            <person name="Nakamichi Y."/>
            <person name="Nakamura M."/>
            <person name="Meguro A."/>
            <person name="Negishi M."/>
            <person name="Ohta I."/>
            <person name="Ohta T."/>
            <person name="Okamoto M."/>
            <person name="Ono N."/>
            <person name="Saji S."/>
            <person name="Sakaguchi M."/>
            <person name="Sakai K."/>
            <person name="Shibata M."/>
            <person name="Shimokawa T."/>
            <person name="Song J."/>
            <person name="Takazaki Y."/>
            <person name="Terasawa K."/>
            <person name="Tsugane M."/>
            <person name="Tsuji K."/>
            <person name="Ueda S."/>
            <person name="Waki K."/>
            <person name="Yamagata H."/>
            <person name="Yamamoto M."/>
            <person name="Yamamoto S."/>
            <person name="Yamane H."/>
            <person name="Yoshiki S."/>
            <person name="Yoshihara R."/>
            <person name="Yukawa K."/>
            <person name="Zhong H."/>
            <person name="Yano M."/>
            <person name="Yuan Q."/>
            <person name="Ouyang S."/>
            <person name="Liu J."/>
            <person name="Jones K.M."/>
            <person name="Gansberger K."/>
            <person name="Moffat K."/>
            <person name="Hill J."/>
            <person name="Bera J."/>
            <person name="Fadrosh D."/>
            <person name="Jin S."/>
            <person name="Johri S."/>
            <person name="Kim M."/>
            <person name="Overton L."/>
            <person name="Reardon M."/>
            <person name="Tsitrin T."/>
            <person name="Vuong H."/>
            <person name="Weaver B."/>
            <person name="Ciecko A."/>
            <person name="Tallon L."/>
            <person name="Jackson J."/>
            <person name="Pai G."/>
            <person name="Aken S.V."/>
            <person name="Utterback T."/>
            <person name="Reidmuller S."/>
            <person name="Feldblyum T."/>
            <person name="Hsiao J."/>
            <person name="Zismann V."/>
            <person name="Iobst S."/>
            <person name="de Vazeille A.R."/>
            <person name="Buell C.R."/>
            <person name="Ying K."/>
            <person name="Li Y."/>
            <person name="Lu T."/>
            <person name="Huang Y."/>
            <person name="Zhao Q."/>
            <person name="Feng Q."/>
            <person name="Zhang L."/>
            <person name="Zhu J."/>
            <person name="Weng Q."/>
            <person name="Mu J."/>
            <person name="Lu Y."/>
            <person name="Fan D."/>
            <person name="Liu Y."/>
            <person name="Guan J."/>
            <person name="Zhang Y."/>
            <person name="Yu S."/>
            <person name="Liu X."/>
            <person name="Zhang Y."/>
            <person name="Hong G."/>
            <person name="Han B."/>
            <person name="Choisne N."/>
            <person name="Demange N."/>
            <person name="Orjeda G."/>
            <person name="Samain S."/>
            <person name="Cattolico L."/>
            <person name="Pelletier E."/>
            <person name="Couloux A."/>
            <person name="Segurens B."/>
            <person name="Wincker P."/>
            <person name="D'Hont A."/>
            <person name="Scarpelli C."/>
            <person name="Weissenbach J."/>
            <person name="Salanoubat M."/>
            <person name="Quetier F."/>
            <person name="Yu Y."/>
            <person name="Kim H.R."/>
            <person name="Rambo T."/>
            <person name="Currie J."/>
            <person name="Collura K."/>
            <person name="Luo M."/>
            <person name="Yang T."/>
            <person name="Ammiraju J.S.S."/>
            <person name="Engler F."/>
            <person name="Soderlund C."/>
            <person name="Wing R.A."/>
            <person name="Palmer L.E."/>
            <person name="de la Bastide M."/>
            <person name="Spiegel L."/>
            <person name="Nascimento L."/>
            <person name="Zutavern T."/>
            <person name="O'Shaughnessy A."/>
            <person name="Dike S."/>
            <person name="Dedhia N."/>
            <person name="Preston R."/>
            <person name="Balija V."/>
            <person name="McCombie W.R."/>
            <person name="Chow T."/>
            <person name="Chen H."/>
            <person name="Chung M."/>
            <person name="Chen C."/>
            <person name="Shaw J."/>
            <person name="Wu H."/>
            <person name="Hsiao K."/>
            <person name="Chao Y."/>
            <person name="Chu M."/>
            <person name="Cheng C."/>
            <person name="Hour A."/>
            <person name="Lee P."/>
            <person name="Lin S."/>
            <person name="Lin Y."/>
            <person name="Liou J."/>
            <person name="Liu S."/>
            <person name="Hsing Y."/>
            <person name="Raghuvanshi S."/>
            <person name="Mohanty A."/>
            <person name="Bharti A.K."/>
            <person name="Gaur A."/>
            <person name="Gupta V."/>
            <person name="Kumar D."/>
            <person name="Ravi V."/>
            <person name="Vij S."/>
            <person name="Kapur A."/>
            <person name="Khurana P."/>
            <person name="Khurana P."/>
            <person name="Khurana J.P."/>
            <person name="Tyagi A.K."/>
            <person name="Gaikwad K."/>
            <person name="Singh A."/>
            <person name="Dalal V."/>
            <person name="Srivastava S."/>
            <person name="Dixit A."/>
            <person name="Pal A.K."/>
            <person name="Ghazi I.A."/>
            <person name="Yadav M."/>
            <person name="Pandit A."/>
            <person name="Bhargava A."/>
            <person name="Sureshbabu K."/>
            <person name="Batra K."/>
            <person name="Sharma T.R."/>
            <person name="Mohapatra T."/>
            <person name="Singh N.K."/>
            <person name="Messing J."/>
            <person name="Nelson A.B."/>
            <person name="Fuks G."/>
            <person name="Kavchok S."/>
            <person name="Keizer G."/>
            <person name="Linton E."/>
            <person name="Llaca V."/>
            <person name="Song R."/>
            <person name="Tanyolac B."/>
            <person name="Young S."/>
            <person name="Ho-Il K."/>
            <person name="Hahn J.H."/>
            <person name="Sangsakoo G."/>
            <person name="Vanavichit A."/>
            <person name="de Mattos Luiz.A.T."/>
            <person name="Zimmer P.D."/>
            <person name="Malone G."/>
            <person name="Dellagostin O."/>
            <person name="de Oliveira A.C."/>
            <person name="Bevan M."/>
            <person name="Bancroft I."/>
            <person name="Minx P."/>
            <person name="Cordum H."/>
            <person name="Wilson R."/>
            <person name="Cheng Z."/>
            <person name="Jin W."/>
            <person name="Jiang J."/>
            <person name="Leong S.A."/>
            <person name="Iwama H."/>
            <person name="Gojobori T."/>
            <person name="Itoh T."/>
            <person name="Niimura Y."/>
            <person name="Fujii Y."/>
            <person name="Habara T."/>
            <person name="Sakai H."/>
            <person name="Sato Y."/>
            <person name="Wilson G."/>
            <person name="Kumar K."/>
            <person name="McCouch S."/>
            <person name="Juretic N."/>
            <person name="Hoen D."/>
            <person name="Wright S."/>
            <person name="Bruskiewich R."/>
            <person name="Bureau T."/>
            <person name="Miyao A."/>
            <person name="Hirochika H."/>
            <person name="Nishikawa T."/>
            <person name="Kadowaki K."/>
            <person name="Sugiura M."/>
            <person name="Burr B."/>
            <person name="Sasaki T."/>
        </authorList>
    </citation>
    <scope>NUCLEOTIDE SEQUENCE [LARGE SCALE GENOMIC DNA]</scope>
    <source>
        <strain evidence="3">cv. Nipponbare</strain>
    </source>
</reference>
<evidence type="ECO:0000256" key="1">
    <source>
        <dbReference type="SAM" id="MobiDB-lite"/>
    </source>
</evidence>
<dbReference type="InParanoid" id="A0A0N7KQ19"/>
<feature type="compositionally biased region" description="Low complexity" evidence="1">
    <location>
        <begin position="29"/>
        <end position="41"/>
    </location>
</feature>
<keyword evidence="3" id="KW-1185">Reference proteome</keyword>
<feature type="region of interest" description="Disordered" evidence="1">
    <location>
        <begin position="1"/>
        <end position="44"/>
    </location>
</feature>
<evidence type="ECO:0000313" key="2">
    <source>
        <dbReference type="EMBL" id="BAT05986.1"/>
    </source>
</evidence>
<gene>
    <name evidence="2" type="ordered locus">Os08g0486867</name>
    <name evidence="2" type="ORF">OSNPB_080486867</name>
</gene>
<reference evidence="2 3" key="2">
    <citation type="journal article" date="2013" name="Plant Cell Physiol.">
        <title>Rice Annotation Project Database (RAP-DB): an integrative and interactive database for rice genomics.</title>
        <authorList>
            <person name="Sakai H."/>
            <person name="Lee S.S."/>
            <person name="Tanaka T."/>
            <person name="Numa H."/>
            <person name="Kim J."/>
            <person name="Kawahara Y."/>
            <person name="Wakimoto H."/>
            <person name="Yang C.C."/>
            <person name="Iwamoto M."/>
            <person name="Abe T."/>
            <person name="Yamada Y."/>
            <person name="Muto A."/>
            <person name="Inokuchi H."/>
            <person name="Ikemura T."/>
            <person name="Matsumoto T."/>
            <person name="Sasaki T."/>
            <person name="Itoh T."/>
        </authorList>
    </citation>
    <scope>NUCLEOTIDE SEQUENCE [LARGE SCALE GENOMIC DNA]</scope>
    <source>
        <strain evidence="3">cv. Nipponbare</strain>
    </source>
</reference>
<organism evidence="2 3">
    <name type="scientific">Oryza sativa subsp. japonica</name>
    <name type="common">Rice</name>
    <dbReference type="NCBI Taxonomy" id="39947"/>
    <lineage>
        <taxon>Eukaryota</taxon>
        <taxon>Viridiplantae</taxon>
        <taxon>Streptophyta</taxon>
        <taxon>Embryophyta</taxon>
        <taxon>Tracheophyta</taxon>
        <taxon>Spermatophyta</taxon>
        <taxon>Magnoliopsida</taxon>
        <taxon>Liliopsida</taxon>
        <taxon>Poales</taxon>
        <taxon>Poaceae</taxon>
        <taxon>BOP clade</taxon>
        <taxon>Oryzoideae</taxon>
        <taxon>Oryzeae</taxon>
        <taxon>Oryzinae</taxon>
        <taxon>Oryza</taxon>
        <taxon>Oryza sativa</taxon>
    </lineage>
</organism>
<dbReference type="AlphaFoldDB" id="A0A0N7KQ19"/>
<evidence type="ECO:0000313" key="3">
    <source>
        <dbReference type="Proteomes" id="UP000059680"/>
    </source>
</evidence>
<dbReference type="Proteomes" id="UP000059680">
    <property type="component" value="Chromosome 8"/>
</dbReference>
<proteinExistence type="predicted"/>
<protein>
    <submittedName>
        <fullName evidence="2">Os08g0486867 protein</fullName>
    </submittedName>
</protein>